<dbReference type="InterPro" id="IPR011889">
    <property type="entry name" value="Liste_lipo_26"/>
</dbReference>
<dbReference type="PROSITE" id="PS50093">
    <property type="entry name" value="PKD"/>
    <property type="match status" value="1"/>
</dbReference>
<feature type="domain" description="PKD" evidence="1">
    <location>
        <begin position="161"/>
        <end position="192"/>
    </location>
</feature>
<dbReference type="Gene3D" id="2.60.40.10">
    <property type="entry name" value="Immunoglobulins"/>
    <property type="match status" value="1"/>
</dbReference>
<dbReference type="InterPro" id="IPR015919">
    <property type="entry name" value="Cadherin-like_sf"/>
</dbReference>
<protein>
    <submittedName>
        <fullName evidence="3">BspA family leucine-rich repeat surface protein</fullName>
    </submittedName>
</protein>
<dbReference type="CDD" id="cd11304">
    <property type="entry name" value="Cadherin_repeat"/>
    <property type="match status" value="1"/>
</dbReference>
<dbReference type="SMART" id="SM00112">
    <property type="entry name" value="CA"/>
    <property type="match status" value="1"/>
</dbReference>
<dbReference type="SUPFAM" id="SSF49299">
    <property type="entry name" value="PKD domain"/>
    <property type="match status" value="1"/>
</dbReference>
<dbReference type="CDD" id="cd00146">
    <property type="entry name" value="PKD"/>
    <property type="match status" value="1"/>
</dbReference>
<dbReference type="Pfam" id="PF00028">
    <property type="entry name" value="Cadherin"/>
    <property type="match status" value="1"/>
</dbReference>
<dbReference type="EMBL" id="CP157804">
    <property type="protein sequence ID" value="XBQ22568.1"/>
    <property type="molecule type" value="Genomic_DNA"/>
</dbReference>
<evidence type="ECO:0000259" key="2">
    <source>
        <dbReference type="PROSITE" id="PS50268"/>
    </source>
</evidence>
<evidence type="ECO:0000313" key="3">
    <source>
        <dbReference type="EMBL" id="XBQ22568.1"/>
    </source>
</evidence>
<dbReference type="SUPFAM" id="SSF49313">
    <property type="entry name" value="Cadherin-like"/>
    <property type="match status" value="1"/>
</dbReference>
<proteinExistence type="predicted"/>
<dbReference type="InterPro" id="IPR013783">
    <property type="entry name" value="Ig-like_fold"/>
</dbReference>
<dbReference type="InterPro" id="IPR002126">
    <property type="entry name" value="Cadherin-like_dom"/>
</dbReference>
<dbReference type="Gene3D" id="2.160.20.80">
    <property type="entry name" value="E3 ubiquitin-protein ligase SopA"/>
    <property type="match status" value="1"/>
</dbReference>
<evidence type="ECO:0000259" key="1">
    <source>
        <dbReference type="PROSITE" id="PS50093"/>
    </source>
</evidence>
<dbReference type="GO" id="GO:0007156">
    <property type="term" value="P:homophilic cell adhesion via plasma membrane adhesion molecules"/>
    <property type="evidence" value="ECO:0007669"/>
    <property type="project" value="InterPro"/>
</dbReference>
<dbReference type="RefSeq" id="WP_349351485.1">
    <property type="nucleotide sequence ID" value="NZ_CP157804.1"/>
</dbReference>
<reference evidence="3" key="1">
    <citation type="submission" date="2024-05" db="EMBL/GenBank/DDBJ databases">
        <title>Draft Genome Sequences of Flagellimonas sp. MMG031 and Marinobacter sp. MMG032 Isolated from the dinoflagellate Symbiodinium pilosum.</title>
        <authorList>
            <person name="Shikuma N.J."/>
            <person name="Farrell M.V."/>
        </authorList>
    </citation>
    <scope>NUCLEOTIDE SEQUENCE</scope>
    <source>
        <strain evidence="3">MMG031</strain>
    </source>
</reference>
<dbReference type="KEGG" id="fld:ABNE31_13280"/>
<gene>
    <name evidence="3" type="ORF">ABNE31_13280</name>
</gene>
<dbReference type="NCBIfam" id="TIGR02167">
    <property type="entry name" value="Liste_lipo_26"/>
    <property type="match status" value="9"/>
</dbReference>
<dbReference type="PROSITE" id="PS50268">
    <property type="entry name" value="CADHERIN_2"/>
    <property type="match status" value="1"/>
</dbReference>
<dbReference type="GO" id="GO:0016020">
    <property type="term" value="C:membrane"/>
    <property type="evidence" value="ECO:0007669"/>
    <property type="project" value="InterPro"/>
</dbReference>
<dbReference type="InterPro" id="IPR035986">
    <property type="entry name" value="PKD_dom_sf"/>
</dbReference>
<feature type="domain" description="Cadherin" evidence="2">
    <location>
        <begin position="34"/>
        <end position="135"/>
    </location>
</feature>
<name>A0AAU7MVJ7_9FLAO</name>
<dbReference type="GO" id="GO:0005509">
    <property type="term" value="F:calcium ion binding"/>
    <property type="evidence" value="ECO:0007669"/>
    <property type="project" value="InterPro"/>
</dbReference>
<organism evidence="3">
    <name type="scientific">Flagellimonas sp. MMG031</name>
    <dbReference type="NCBI Taxonomy" id="3158549"/>
    <lineage>
        <taxon>Bacteria</taxon>
        <taxon>Pseudomonadati</taxon>
        <taxon>Bacteroidota</taxon>
        <taxon>Flavobacteriia</taxon>
        <taxon>Flavobacteriales</taxon>
        <taxon>Flavobacteriaceae</taxon>
        <taxon>Flagellimonas</taxon>
    </lineage>
</organism>
<dbReference type="Gene3D" id="2.60.40.60">
    <property type="entry name" value="Cadherins"/>
    <property type="match status" value="1"/>
</dbReference>
<sequence length="590" mass="65513">MNTKNLFYTIILIGLLWSCGKDESPEPAKNNAPKTEAQTFTVAEDISDAITIGTVKATDADQDELTFSISTNDNNLFEISNSGSLSLASGKSLDFSVKAQHQIVVSVTDGQDQKEADITIKVENVIESLAEEPDSFVTLWNIPESNFEIMVGTNMDYEYNYTIDWGDGVQENLTTQNPSHIYSQPGIYKVAIQGNFPAISMGTLNPYLQSQVINVWESLVGIEQWGSIEWKSLKYAFAFCPNLEYHAEDVPDLQNVQDLSGMFLTGNLVELDYNQQSVFNADLSNWDVSNITNMSAMFANAREFTSDLSNWDVSNVTDMSGMFGDAMSFNSDLSKWDVSKVTDMSGMFRRAEVFNSDLSDWNVSNVTNMASMFFGATSFNADLSSWKVDNVIDMSWMFTQAESFNSDISNWNVVNVTNMNSMFSNAILFNANISNWEVDNVTDMGSMFANAQSFNADIGGWNVGNVTDMQGMFAYAQSFNADIGGWDVSQVDDMTIMFLEAPKFDQDLENWNLESLKFAFGMFNNSGISPVNLSTTIIGWANNPSTSTDVPFGIDGLSICDTNESLDAYTKLKENLQWEVANDPNFVACQ</sequence>
<accession>A0AAU7MVJ7</accession>
<dbReference type="AlphaFoldDB" id="A0AAU7MVJ7"/>
<dbReference type="Pfam" id="PF03382">
    <property type="entry name" value="DUF285"/>
    <property type="match status" value="2"/>
</dbReference>
<dbReference type="SUPFAM" id="SSF141571">
    <property type="entry name" value="Pentapeptide repeat-like"/>
    <property type="match status" value="1"/>
</dbReference>
<dbReference type="InterPro" id="IPR005046">
    <property type="entry name" value="DUF285"/>
</dbReference>
<dbReference type="InterPro" id="IPR000601">
    <property type="entry name" value="PKD_dom"/>
</dbReference>